<dbReference type="InterPro" id="IPR036278">
    <property type="entry name" value="Sialidase_sf"/>
</dbReference>
<feature type="compositionally biased region" description="Basic and acidic residues" evidence="1">
    <location>
        <begin position="7"/>
        <end position="19"/>
    </location>
</feature>
<evidence type="ECO:0000313" key="3">
    <source>
        <dbReference type="EMBL" id="GII93072.1"/>
    </source>
</evidence>
<keyword evidence="2" id="KW-0472">Membrane</keyword>
<evidence type="ECO:0000313" key="4">
    <source>
        <dbReference type="Proteomes" id="UP000606172"/>
    </source>
</evidence>
<dbReference type="AlphaFoldDB" id="A0A919RGR0"/>
<comment type="caution">
    <text evidence="3">The sequence shown here is derived from an EMBL/GenBank/DDBJ whole genome shotgun (WGS) entry which is preliminary data.</text>
</comment>
<sequence>MPPFAAPHHDDGAPHREDPLTDSPSPRRRPYDSPATGGRTPTGDGAGTEESAPGGPPGRVRNRPDKLVASGPPRKPYSMPMSPRRSRDISPAPEPPKTTEPPEDPVHRVGGPPTGRPTRPDLLAPNAPPDGQGPGSHRAVPPSALRRSTPTRRRRRGFTPLSPIVLVAVAIVLAGVGVIVWQGVGPFATGLRLAAGEGRPGDGLFAVPSGGGGSNQVLNAVTSDGATIVAVGSDTTSPVPRPLFLTSDDNGATWRLGKVKGPAGTATTVGRVVGGDGKWLAVSSESPTDSAPAARGFWSSDDGREWVAADSRGLSVFQPVDQVTDIARTEAGFVAVGGTPHGGGMAPVAWVSADGREWDRIDSKKIGGPDKVQTIKAVVARGKSVVALAEPGQGDSASIILRSSDGGRTWKRTGASLADVAPRPGALAALRDAFVLVPIRQRTDDGDVRVYCSPSGAEWRSCGSIKGFSRDGGGVNRLTSFGSGVAAIAEKSWERYVIHTSTNGKSWSKHTDLGKLPKATLRDLTISGGGTLVVGGDRAGEKDNQLVLMTAAKGGPVASVPLKEISGLTRVAREINRVAVGEGRYVTVGSAAGEAGIWTGTGGDDWAAAGPAQILSGPGKQTLTDVAYGPQGWLAVGSTMSGAAYTRVLAVSSADGRTWRGIPAEGPLAAKPDLPYLAAHAVAAGETGYVLAGEEGGLGGRKSAALWFTSDLRQFTRAGKLPAGGTNIRIHDVAATSEGFVAVGGAGGNAHEDSVVWLSAGGTEWTQRKGVLPPEASSAGLRHVAVRDGRIVAIGTAQVQGVRRTFSAASGDNGSTWEYAWIPADEASAVQDVAGAPDGFVAVGWHGAAGDGDSAAWISEDGLAWQRQMPEGDGLAGAGTQYLGAVVESEGEVIALGRSTTYSADHLLVWRTSFDG</sequence>
<reference evidence="3" key="1">
    <citation type="submission" date="2021-01" db="EMBL/GenBank/DDBJ databases">
        <title>Whole genome shotgun sequence of Sinosporangium siamense NBRC 109515.</title>
        <authorList>
            <person name="Komaki H."/>
            <person name="Tamura T."/>
        </authorList>
    </citation>
    <scope>NUCLEOTIDE SEQUENCE</scope>
    <source>
        <strain evidence="3">NBRC 109515</strain>
    </source>
</reference>
<name>A0A919RGR0_9ACTN</name>
<organism evidence="3 4">
    <name type="scientific">Sinosporangium siamense</name>
    <dbReference type="NCBI Taxonomy" id="1367973"/>
    <lineage>
        <taxon>Bacteria</taxon>
        <taxon>Bacillati</taxon>
        <taxon>Actinomycetota</taxon>
        <taxon>Actinomycetes</taxon>
        <taxon>Streptosporangiales</taxon>
        <taxon>Streptosporangiaceae</taxon>
        <taxon>Sinosporangium</taxon>
    </lineage>
</organism>
<dbReference type="SUPFAM" id="SSF50939">
    <property type="entry name" value="Sialidases"/>
    <property type="match status" value="3"/>
</dbReference>
<gene>
    <name evidence="3" type="ORF">Ssi02_33030</name>
</gene>
<keyword evidence="4" id="KW-1185">Reference proteome</keyword>
<evidence type="ECO:0000256" key="1">
    <source>
        <dbReference type="SAM" id="MobiDB-lite"/>
    </source>
</evidence>
<keyword evidence="2" id="KW-1133">Transmembrane helix</keyword>
<feature type="transmembrane region" description="Helical" evidence="2">
    <location>
        <begin position="161"/>
        <end position="181"/>
    </location>
</feature>
<dbReference type="RefSeq" id="WP_204026320.1">
    <property type="nucleotide sequence ID" value="NZ_BOOW01000020.1"/>
</dbReference>
<feature type="region of interest" description="Disordered" evidence="1">
    <location>
        <begin position="1"/>
        <end position="156"/>
    </location>
</feature>
<accession>A0A919RGR0</accession>
<keyword evidence="2" id="KW-0812">Transmembrane</keyword>
<dbReference type="EMBL" id="BOOW01000020">
    <property type="protein sequence ID" value="GII93072.1"/>
    <property type="molecule type" value="Genomic_DNA"/>
</dbReference>
<protein>
    <submittedName>
        <fullName evidence="3">Uncharacterized protein</fullName>
    </submittedName>
</protein>
<proteinExistence type="predicted"/>
<dbReference type="Proteomes" id="UP000606172">
    <property type="component" value="Unassembled WGS sequence"/>
</dbReference>
<dbReference type="Gene3D" id="2.120.10.10">
    <property type="match status" value="2"/>
</dbReference>
<evidence type="ECO:0000256" key="2">
    <source>
        <dbReference type="SAM" id="Phobius"/>
    </source>
</evidence>